<evidence type="ECO:0000256" key="1">
    <source>
        <dbReference type="SAM" id="MobiDB-lite"/>
    </source>
</evidence>
<dbReference type="PANTHER" id="PTHR31286">
    <property type="entry name" value="GLYCINE-RICH CELL WALL STRUCTURAL PROTEIN 1.8-LIKE"/>
    <property type="match status" value="1"/>
</dbReference>
<sequence>MGSHLVLICWRLCLVLEELDFSRSQFWIQIHGLSLGNKTTANATKIGNMIGKFISVDSHNSNGLFWESFLRIKVDLLISNPLKTGFVLKRDALPPVWIQFKYERLSDFCFHCGRLSHCANSCLFVPKDIPTESSNLSLLSPGFGPWLRAEGGPSHKKSPISRGEASGSKPSPFSNRQCTVQGTRELTSSAGVDTPFCAR</sequence>
<evidence type="ECO:0000259" key="3">
    <source>
        <dbReference type="Pfam" id="PF14392"/>
    </source>
</evidence>
<dbReference type="InterPro" id="IPR025836">
    <property type="entry name" value="Zn_knuckle_CX2CX4HX4C"/>
</dbReference>
<dbReference type="Pfam" id="PF14392">
    <property type="entry name" value="zf-CCHC_4"/>
    <property type="match status" value="1"/>
</dbReference>
<dbReference type="AlphaFoldDB" id="A0AAP0QXP6"/>
<evidence type="ECO:0000256" key="2">
    <source>
        <dbReference type="SAM" id="SignalP"/>
    </source>
</evidence>
<dbReference type="PANTHER" id="PTHR31286:SF178">
    <property type="entry name" value="DUF4283 DOMAIN-CONTAINING PROTEIN"/>
    <property type="match status" value="1"/>
</dbReference>
<dbReference type="InterPro" id="IPR040256">
    <property type="entry name" value="At4g02000-like"/>
</dbReference>
<feature type="region of interest" description="Disordered" evidence="1">
    <location>
        <begin position="150"/>
        <end position="178"/>
    </location>
</feature>
<keyword evidence="2" id="KW-0732">Signal</keyword>
<feature type="chain" id="PRO_5042998249" description="Zinc knuckle CX2CX4HX4C domain-containing protein" evidence="2">
    <location>
        <begin position="25"/>
        <end position="199"/>
    </location>
</feature>
<accession>A0AAP0QXP6</accession>
<feature type="domain" description="Zinc knuckle CX2CX4HX4C" evidence="3">
    <location>
        <begin position="96"/>
        <end position="123"/>
    </location>
</feature>
<dbReference type="EMBL" id="JBBPBK010000339">
    <property type="protein sequence ID" value="KAK9265662.1"/>
    <property type="molecule type" value="Genomic_DNA"/>
</dbReference>
<evidence type="ECO:0000313" key="5">
    <source>
        <dbReference type="Proteomes" id="UP001415857"/>
    </source>
</evidence>
<protein>
    <recommendedName>
        <fullName evidence="3">Zinc knuckle CX2CX4HX4C domain-containing protein</fullName>
    </recommendedName>
</protein>
<evidence type="ECO:0000313" key="4">
    <source>
        <dbReference type="EMBL" id="KAK9265662.1"/>
    </source>
</evidence>
<comment type="caution">
    <text evidence="4">The sequence shown here is derived from an EMBL/GenBank/DDBJ whole genome shotgun (WGS) entry which is preliminary data.</text>
</comment>
<reference evidence="4 5" key="1">
    <citation type="journal article" date="2024" name="Plant J.">
        <title>Genome sequences and population genomics reveal climatic adaptation and genomic divergence between two closely related sweetgum species.</title>
        <authorList>
            <person name="Xu W.Q."/>
            <person name="Ren C.Q."/>
            <person name="Zhang X.Y."/>
            <person name="Comes H.P."/>
            <person name="Liu X.H."/>
            <person name="Li Y.G."/>
            <person name="Kettle C.J."/>
            <person name="Jalonen R."/>
            <person name="Gaisberger H."/>
            <person name="Ma Y.Z."/>
            <person name="Qiu Y.X."/>
        </authorList>
    </citation>
    <scope>NUCLEOTIDE SEQUENCE [LARGE SCALE GENOMIC DNA]</scope>
    <source>
        <strain evidence="4">Hangzhou</strain>
    </source>
</reference>
<name>A0AAP0QXP6_LIQFO</name>
<dbReference type="Proteomes" id="UP001415857">
    <property type="component" value="Unassembled WGS sequence"/>
</dbReference>
<gene>
    <name evidence="4" type="ORF">L1049_003420</name>
</gene>
<feature type="signal peptide" evidence="2">
    <location>
        <begin position="1"/>
        <end position="24"/>
    </location>
</feature>
<proteinExistence type="predicted"/>
<keyword evidence="5" id="KW-1185">Reference proteome</keyword>
<feature type="compositionally biased region" description="Polar residues" evidence="1">
    <location>
        <begin position="168"/>
        <end position="178"/>
    </location>
</feature>
<organism evidence="4 5">
    <name type="scientific">Liquidambar formosana</name>
    <name type="common">Formosan gum</name>
    <dbReference type="NCBI Taxonomy" id="63359"/>
    <lineage>
        <taxon>Eukaryota</taxon>
        <taxon>Viridiplantae</taxon>
        <taxon>Streptophyta</taxon>
        <taxon>Embryophyta</taxon>
        <taxon>Tracheophyta</taxon>
        <taxon>Spermatophyta</taxon>
        <taxon>Magnoliopsida</taxon>
        <taxon>eudicotyledons</taxon>
        <taxon>Gunneridae</taxon>
        <taxon>Pentapetalae</taxon>
        <taxon>Saxifragales</taxon>
        <taxon>Altingiaceae</taxon>
        <taxon>Liquidambar</taxon>
    </lineage>
</organism>